<reference evidence="3 4" key="1">
    <citation type="submission" date="2019-06" db="EMBL/GenBank/DDBJ databases">
        <title>Sequencing the genomes of 1000 actinobacteria strains.</title>
        <authorList>
            <person name="Klenk H.-P."/>
        </authorList>
    </citation>
    <scope>NUCLEOTIDE SEQUENCE [LARGE SCALE GENOMIC DNA]</scope>
    <source>
        <strain evidence="3 4">DSM 45456</strain>
    </source>
</reference>
<keyword evidence="4" id="KW-1185">Reference proteome</keyword>
<keyword evidence="3" id="KW-0687">Ribonucleoprotein</keyword>
<organism evidence="3 4">
    <name type="scientific">Saccharothrix saharensis</name>
    <dbReference type="NCBI Taxonomy" id="571190"/>
    <lineage>
        <taxon>Bacteria</taxon>
        <taxon>Bacillati</taxon>
        <taxon>Actinomycetota</taxon>
        <taxon>Actinomycetes</taxon>
        <taxon>Pseudonocardiales</taxon>
        <taxon>Pseudonocardiaceae</taxon>
        <taxon>Saccharothrix</taxon>
    </lineage>
</organism>
<dbReference type="EMBL" id="VFPP01000001">
    <property type="protein sequence ID" value="TQM78868.1"/>
    <property type="molecule type" value="Genomic_DNA"/>
</dbReference>
<dbReference type="CDD" id="cd04301">
    <property type="entry name" value="NAT_SF"/>
    <property type="match status" value="1"/>
</dbReference>
<dbReference type="AlphaFoldDB" id="A0A543J7T4"/>
<comment type="caution">
    <text evidence="3">The sequence shown here is derived from an EMBL/GenBank/DDBJ whole genome shotgun (WGS) entry which is preliminary data.</text>
</comment>
<protein>
    <submittedName>
        <fullName evidence="3">Ribosomal protein S18 acetylase RimI-like enzyme</fullName>
    </submittedName>
</protein>
<dbReference type="PROSITE" id="PS51186">
    <property type="entry name" value="GNAT"/>
    <property type="match status" value="1"/>
</dbReference>
<dbReference type="GO" id="GO:0005840">
    <property type="term" value="C:ribosome"/>
    <property type="evidence" value="ECO:0007669"/>
    <property type="project" value="UniProtKB-KW"/>
</dbReference>
<dbReference type="OrthoDB" id="5243104at2"/>
<keyword evidence="1" id="KW-1133">Transmembrane helix</keyword>
<accession>A0A543J7T4</accession>
<name>A0A543J7T4_9PSEU</name>
<keyword evidence="1" id="KW-0472">Membrane</keyword>
<dbReference type="InterPro" id="IPR000182">
    <property type="entry name" value="GNAT_dom"/>
</dbReference>
<dbReference type="Pfam" id="PF00583">
    <property type="entry name" value="Acetyltransf_1"/>
    <property type="match status" value="1"/>
</dbReference>
<dbReference type="GO" id="GO:0016747">
    <property type="term" value="F:acyltransferase activity, transferring groups other than amino-acyl groups"/>
    <property type="evidence" value="ECO:0007669"/>
    <property type="project" value="InterPro"/>
</dbReference>
<evidence type="ECO:0000259" key="2">
    <source>
        <dbReference type="PROSITE" id="PS51186"/>
    </source>
</evidence>
<dbReference type="Proteomes" id="UP000316628">
    <property type="component" value="Unassembled WGS sequence"/>
</dbReference>
<gene>
    <name evidence="3" type="ORF">FHX81_1152</name>
</gene>
<evidence type="ECO:0000313" key="4">
    <source>
        <dbReference type="Proteomes" id="UP000316628"/>
    </source>
</evidence>
<sequence length="266" mass="28267">MAGIVRDADASTATAALDASKAAFAALLGALPAATSHEGPGVRWVDTGVRDSVFNGVLDVAAEGFADSVGLVRAHFAARGVPFHWETGLRPEPPDSAAILTRHGLRHVEDEPGMWLDLTGPRREPRPVPGLSIRPVTDRGAVREWVRVWGCGAPADVTDRWYGVYSALPWGPGGPLRMFVGYLDGRPVATTYVFLAAGVAAVHYVVTRPEHRRRGIGAAMTLAAVDEAAAAGYRVAVLTASPSGIGTYRRLGFLECCLVSTYEWVP</sequence>
<dbReference type="RefSeq" id="WP_141975744.1">
    <property type="nucleotide sequence ID" value="NZ_VFPP01000001.1"/>
</dbReference>
<dbReference type="InterPro" id="IPR016181">
    <property type="entry name" value="Acyl_CoA_acyltransferase"/>
</dbReference>
<evidence type="ECO:0000256" key="1">
    <source>
        <dbReference type="SAM" id="Phobius"/>
    </source>
</evidence>
<dbReference type="Gene3D" id="3.40.630.30">
    <property type="match status" value="1"/>
</dbReference>
<feature type="domain" description="N-acetyltransferase" evidence="2">
    <location>
        <begin position="131"/>
        <end position="266"/>
    </location>
</feature>
<feature type="transmembrane region" description="Helical" evidence="1">
    <location>
        <begin position="188"/>
        <end position="206"/>
    </location>
</feature>
<keyword evidence="1" id="KW-0812">Transmembrane</keyword>
<dbReference type="SUPFAM" id="SSF55729">
    <property type="entry name" value="Acyl-CoA N-acyltransferases (Nat)"/>
    <property type="match status" value="1"/>
</dbReference>
<keyword evidence="3" id="KW-0689">Ribosomal protein</keyword>
<evidence type="ECO:0000313" key="3">
    <source>
        <dbReference type="EMBL" id="TQM78868.1"/>
    </source>
</evidence>
<proteinExistence type="predicted"/>